<proteinExistence type="predicted"/>
<evidence type="ECO:0000313" key="2">
    <source>
        <dbReference type="EMBL" id="GEU60353.1"/>
    </source>
</evidence>
<sequence length="420" mass="46387">MFVYLIHVPYEGATSHTPKVGTTLSFLAIPQHRNVVGPFTGVSNITPRPKGRPHKIENITPTTHMPMITITPPLLETPQYRNVAGSSIGLSNNTLRPRGPTTQTPTITMTPSLLETPQHAIVVGSSIGLSNRTPRPRGRPRKIPIATLSAKTGNDVDLIPSIFLSNTGGSDRNAEDALSKILQIGEAFSLARIVEVCYEDERPTITIAKPNNITVRKFCIKSSLLMDIQFSNLEELQLNQDENIYYYWENYFLILFVDEVDNTKPPLFADTFGNNGGDDSETSGPVTPVEEVGYSGHSSTISSLVEHESPRVLQLWERINIGDGVGGSPEEPRGNGYRTLNSHILRIILRASGRGKRVLVAAAEDGTAPFLEPQYSPFSILVLLLLLIEEYEIPKSRFFRQHLEDKVVSKEWGVLRLGLG</sequence>
<gene>
    <name evidence="2" type="ORF">Tci_032331</name>
</gene>
<feature type="region of interest" description="Disordered" evidence="1">
    <location>
        <begin position="40"/>
        <end position="59"/>
    </location>
</feature>
<evidence type="ECO:0000256" key="1">
    <source>
        <dbReference type="SAM" id="MobiDB-lite"/>
    </source>
</evidence>
<name>A0A6L2LF11_TANCI</name>
<organism evidence="2">
    <name type="scientific">Tanacetum cinerariifolium</name>
    <name type="common">Dalmatian daisy</name>
    <name type="synonym">Chrysanthemum cinerariifolium</name>
    <dbReference type="NCBI Taxonomy" id="118510"/>
    <lineage>
        <taxon>Eukaryota</taxon>
        <taxon>Viridiplantae</taxon>
        <taxon>Streptophyta</taxon>
        <taxon>Embryophyta</taxon>
        <taxon>Tracheophyta</taxon>
        <taxon>Spermatophyta</taxon>
        <taxon>Magnoliopsida</taxon>
        <taxon>eudicotyledons</taxon>
        <taxon>Gunneridae</taxon>
        <taxon>Pentapetalae</taxon>
        <taxon>asterids</taxon>
        <taxon>campanulids</taxon>
        <taxon>Asterales</taxon>
        <taxon>Asteraceae</taxon>
        <taxon>Asteroideae</taxon>
        <taxon>Anthemideae</taxon>
        <taxon>Anthemidinae</taxon>
        <taxon>Tanacetum</taxon>
    </lineage>
</organism>
<reference evidence="2" key="1">
    <citation type="journal article" date="2019" name="Sci. Rep.">
        <title>Draft genome of Tanacetum cinerariifolium, the natural source of mosquito coil.</title>
        <authorList>
            <person name="Yamashiro T."/>
            <person name="Shiraishi A."/>
            <person name="Satake H."/>
            <person name="Nakayama K."/>
        </authorList>
    </citation>
    <scope>NUCLEOTIDE SEQUENCE</scope>
</reference>
<dbReference type="AlphaFoldDB" id="A0A6L2LF11"/>
<accession>A0A6L2LF11</accession>
<dbReference type="EMBL" id="BKCJ010004321">
    <property type="protein sequence ID" value="GEU60353.1"/>
    <property type="molecule type" value="Genomic_DNA"/>
</dbReference>
<protein>
    <submittedName>
        <fullName evidence="2">Uncharacterized protein</fullName>
    </submittedName>
</protein>
<comment type="caution">
    <text evidence="2">The sequence shown here is derived from an EMBL/GenBank/DDBJ whole genome shotgun (WGS) entry which is preliminary data.</text>
</comment>